<dbReference type="SUPFAM" id="SSF57997">
    <property type="entry name" value="Tropomyosin"/>
    <property type="match status" value="1"/>
</dbReference>
<sequence>MNGTRNWCTLADVHPEGQTAGSVDILRLTLQSELTGDELEHIAQKAGRKTYAMVSGRSTSHSLASELVESNDGHEEIIKVYLKGRSGDKMIHEKNINQLKSEVQYIQEARNCLQKLREDISSKLDRDPGGSFHEQEIQVIGNDPCPIYQSPNVESLRKTVQDLLAKLQEAERQHESDRVAFEVTLSQYQREAEQSRVALQRVEDRAEQKEAEVGELQRRLLGMETEHQALLAKVKEGETALEELRSKNVDCQAEQEKAANLEKEVAGLREKIHHLDDMLKSQQRKVRQMIEQLQNSKAVIQSKDTTIQELKEKIAYLEAENLEMHDRIEHLIEKQVSHGNFSTRAKTENLGSVRISKPPSPKPMPLIRVVET</sequence>
<proteinExistence type="predicted"/>
<dbReference type="AlphaFoldDB" id="A0A8C4L6Q1"/>
<keyword evidence="1" id="KW-0175">Coiled coil</keyword>
<dbReference type="GO" id="GO:0031674">
    <property type="term" value="C:I band"/>
    <property type="evidence" value="ECO:0007669"/>
    <property type="project" value="TreeGrafter"/>
</dbReference>
<evidence type="ECO:0000313" key="2">
    <source>
        <dbReference type="Ensembl" id="ENSEASP00005007650.1"/>
    </source>
</evidence>
<dbReference type="GO" id="GO:0035556">
    <property type="term" value="P:intracellular signal transduction"/>
    <property type="evidence" value="ECO:0007669"/>
    <property type="project" value="TreeGrafter"/>
</dbReference>
<evidence type="ECO:0000256" key="1">
    <source>
        <dbReference type="SAM" id="Coils"/>
    </source>
</evidence>
<accession>A0A8C4L6Q1</accession>
<organism evidence="2">
    <name type="scientific">Equus asinus asinus</name>
    <dbReference type="NCBI Taxonomy" id="83772"/>
    <lineage>
        <taxon>Eukaryota</taxon>
        <taxon>Metazoa</taxon>
        <taxon>Chordata</taxon>
        <taxon>Craniata</taxon>
        <taxon>Vertebrata</taxon>
        <taxon>Euteleostomi</taxon>
        <taxon>Mammalia</taxon>
        <taxon>Eutheria</taxon>
        <taxon>Laurasiatheria</taxon>
        <taxon>Perissodactyla</taxon>
        <taxon>Equidae</taxon>
        <taxon>Equus</taxon>
    </lineage>
</organism>
<dbReference type="Ensembl" id="ENSEAST00005008340.1">
    <property type="protein sequence ID" value="ENSEASP00005007650.1"/>
    <property type="gene ID" value="ENSEASG00005005295.1"/>
</dbReference>
<gene>
    <name evidence="2" type="primary">TUFT1</name>
</gene>
<feature type="coiled-coil region" evidence="1">
    <location>
        <begin position="153"/>
        <end position="327"/>
    </location>
</feature>
<dbReference type="PANTHER" id="PTHR23171">
    <property type="entry name" value="GDOWN1"/>
    <property type="match status" value="1"/>
</dbReference>
<protein>
    <submittedName>
        <fullName evidence="2">Tuftelin 1</fullName>
    </submittedName>
</protein>
<name>A0A8C4L6Q1_EQUAS</name>
<reference evidence="2" key="1">
    <citation type="submission" date="2023-03" db="UniProtKB">
        <authorList>
            <consortium name="Ensembl"/>
        </authorList>
    </citation>
    <scope>IDENTIFICATION</scope>
</reference>
<dbReference type="InterPro" id="IPR051375">
    <property type="entry name" value="Tuftelin_GRINL1A/MYZAP/CCD68"/>
</dbReference>
<dbReference type="PANTHER" id="PTHR23171:SF4">
    <property type="entry name" value="TUFTELIN"/>
    <property type="match status" value="1"/>
</dbReference>